<reference evidence="1 2" key="1">
    <citation type="submission" date="2022-04" db="EMBL/GenBank/DDBJ databases">
        <title>Identification of a novel bacterium isolated from mangrove sediments.</title>
        <authorList>
            <person name="Pan X."/>
        </authorList>
    </citation>
    <scope>NUCLEOTIDE SEQUENCE [LARGE SCALE GENOMIC DNA]</scope>
    <source>
        <strain evidence="1 2">B2638</strain>
    </source>
</reference>
<comment type="caution">
    <text evidence="1">The sequence shown here is derived from an EMBL/GenBank/DDBJ whole genome shotgun (WGS) entry which is preliminary data.</text>
</comment>
<evidence type="ECO:0000313" key="1">
    <source>
        <dbReference type="EMBL" id="MCJ2188385.1"/>
    </source>
</evidence>
<sequence length="81" mass="8974">MRMDCLNTLHPQLNYSDFAPVSRQLLISYAQLADRGVPVQAIAAAMLGATLNFYDAFGLSHELPDLLRSMAELLERGNLHS</sequence>
<organism evidence="1 2">
    <name type="scientific">Novosphingobium beihaiensis</name>
    <dbReference type="NCBI Taxonomy" id="2930389"/>
    <lineage>
        <taxon>Bacteria</taxon>
        <taxon>Pseudomonadati</taxon>
        <taxon>Pseudomonadota</taxon>
        <taxon>Alphaproteobacteria</taxon>
        <taxon>Sphingomonadales</taxon>
        <taxon>Sphingomonadaceae</taxon>
        <taxon>Novosphingobium</taxon>
    </lineage>
</organism>
<dbReference type="EMBL" id="JALHLG010000033">
    <property type="protein sequence ID" value="MCJ2188385.1"/>
    <property type="molecule type" value="Genomic_DNA"/>
</dbReference>
<accession>A0ABT0BTS8</accession>
<evidence type="ECO:0000313" key="2">
    <source>
        <dbReference type="Proteomes" id="UP001202281"/>
    </source>
</evidence>
<name>A0ABT0BTS8_9SPHN</name>
<dbReference type="RefSeq" id="WP_243923028.1">
    <property type="nucleotide sequence ID" value="NZ_JALHLG010000033.1"/>
</dbReference>
<keyword evidence="2" id="KW-1185">Reference proteome</keyword>
<protein>
    <submittedName>
        <fullName evidence="1">Uncharacterized protein</fullName>
    </submittedName>
</protein>
<proteinExistence type="predicted"/>
<gene>
    <name evidence="1" type="ORF">MTR66_16385</name>
</gene>
<dbReference type="Proteomes" id="UP001202281">
    <property type="component" value="Unassembled WGS sequence"/>
</dbReference>